<dbReference type="EMBL" id="MLOK01000031">
    <property type="protein sequence ID" value="OIM21542.1"/>
    <property type="molecule type" value="Genomic_DNA"/>
</dbReference>
<organism evidence="5 6">
    <name type="scientific">Oenococcus oeni</name>
    <name type="common">Leuconostoc oenos</name>
    <dbReference type="NCBI Taxonomy" id="1247"/>
    <lineage>
        <taxon>Bacteria</taxon>
        <taxon>Bacillati</taxon>
        <taxon>Bacillota</taxon>
        <taxon>Bacilli</taxon>
        <taxon>Lactobacillales</taxon>
        <taxon>Lactobacillaceae</taxon>
        <taxon>Oenococcus</taxon>
    </lineage>
</organism>
<dbReference type="GO" id="GO:0043565">
    <property type="term" value="F:sequence-specific DNA binding"/>
    <property type="evidence" value="ECO:0007669"/>
    <property type="project" value="InterPro"/>
</dbReference>
<gene>
    <name evidence="5" type="ORF">ATX59_03565</name>
</gene>
<protein>
    <submittedName>
        <fullName evidence="5">AraC family transcriptional regulator</fullName>
    </submittedName>
</protein>
<sequence length="365" mass="41875">MKVKDLELFSEIINQKIYIWKNNHLYLVNKNNINGNRALIIKLLAFAKTNTFTLIKHESEHALIVPCPKNILIYIEIKHNSKIKAFNLSSVESLLSVRQTGEFVYKLYTGQDCPYSFITFKNTEQNSSIGRQTSQKTVVSPELLFKNESLILDSISKLDRKSVKEALRGLTHVQIIGEIFANNNLIRGEKDTLISFIASLTQTVVMSGLPAKEAYELEDSLIQAIELRPTLPLFTEVIQEIVWIFYNQLLDHRKKAVSSISERTSNYIQNHIREKITLSGISSALNTPKQTLNKAFEAKYSITINQYIRNKKICKAKELLRANILNLEDISKFLSFSSKSYFVQTFRQITGFTPKNFQKKNNNTI</sequence>
<comment type="caution">
    <text evidence="5">The sequence shown here is derived from an EMBL/GenBank/DDBJ whole genome shotgun (WGS) entry which is preliminary data.</text>
</comment>
<dbReference type="GO" id="GO:0003700">
    <property type="term" value="F:DNA-binding transcription factor activity"/>
    <property type="evidence" value="ECO:0007669"/>
    <property type="project" value="InterPro"/>
</dbReference>
<evidence type="ECO:0000256" key="2">
    <source>
        <dbReference type="ARBA" id="ARBA00023125"/>
    </source>
</evidence>
<proteinExistence type="predicted"/>
<evidence type="ECO:0000259" key="4">
    <source>
        <dbReference type="PROSITE" id="PS01124"/>
    </source>
</evidence>
<dbReference type="InterPro" id="IPR018060">
    <property type="entry name" value="HTH_AraC"/>
</dbReference>
<dbReference type="RefSeq" id="WP_071419755.1">
    <property type="nucleotide sequence ID" value="NZ_MLLI01000090.1"/>
</dbReference>
<feature type="domain" description="HTH araC/xylS-type" evidence="4">
    <location>
        <begin position="262"/>
        <end position="360"/>
    </location>
</feature>
<dbReference type="Pfam" id="PF12833">
    <property type="entry name" value="HTH_18"/>
    <property type="match status" value="1"/>
</dbReference>
<name>A0A6N4A361_OENOE</name>
<dbReference type="InterPro" id="IPR009057">
    <property type="entry name" value="Homeodomain-like_sf"/>
</dbReference>
<evidence type="ECO:0000256" key="1">
    <source>
        <dbReference type="ARBA" id="ARBA00023015"/>
    </source>
</evidence>
<keyword evidence="3" id="KW-0804">Transcription</keyword>
<keyword evidence="1" id="KW-0805">Transcription regulation</keyword>
<evidence type="ECO:0000313" key="6">
    <source>
        <dbReference type="Proteomes" id="UP000181728"/>
    </source>
</evidence>
<evidence type="ECO:0000256" key="3">
    <source>
        <dbReference type="ARBA" id="ARBA00023163"/>
    </source>
</evidence>
<keyword evidence="2" id="KW-0238">DNA-binding</keyword>
<dbReference type="Proteomes" id="UP000181728">
    <property type="component" value="Unassembled WGS sequence"/>
</dbReference>
<accession>A0A6N4A361</accession>
<dbReference type="PROSITE" id="PS01124">
    <property type="entry name" value="HTH_ARAC_FAMILY_2"/>
    <property type="match status" value="1"/>
</dbReference>
<dbReference type="SUPFAM" id="SSF46689">
    <property type="entry name" value="Homeodomain-like"/>
    <property type="match status" value="1"/>
</dbReference>
<dbReference type="Gene3D" id="1.10.10.60">
    <property type="entry name" value="Homeodomain-like"/>
    <property type="match status" value="2"/>
</dbReference>
<dbReference type="AlphaFoldDB" id="A0A6N4A361"/>
<evidence type="ECO:0000313" key="5">
    <source>
        <dbReference type="EMBL" id="OIM21542.1"/>
    </source>
</evidence>
<dbReference type="SMART" id="SM00342">
    <property type="entry name" value="HTH_ARAC"/>
    <property type="match status" value="1"/>
</dbReference>
<reference evidence="5 6" key="1">
    <citation type="journal article" date="2016" name="BMC Genomics">
        <title>Consensus pan-genome assembly of the specialised wine bacterium Oenococcus oeni.</title>
        <authorList>
            <person name="Sternes P.R."/>
            <person name="Borneman A.R."/>
        </authorList>
    </citation>
    <scope>NUCLEOTIDE SEQUENCE [LARGE SCALE GENOMIC DNA]</scope>
    <source>
        <strain evidence="5 6">AWRIB661</strain>
    </source>
</reference>
<dbReference type="PANTHER" id="PTHR43280">
    <property type="entry name" value="ARAC-FAMILY TRANSCRIPTIONAL REGULATOR"/>
    <property type="match status" value="1"/>
</dbReference>
<dbReference type="PANTHER" id="PTHR43280:SF2">
    <property type="entry name" value="HTH-TYPE TRANSCRIPTIONAL REGULATOR EXSA"/>
    <property type="match status" value="1"/>
</dbReference>